<comment type="cofactor">
    <cofactor evidence="4">
        <name>Zn(2+)</name>
        <dbReference type="ChEBI" id="CHEBI:29105"/>
    </cofactor>
    <text evidence="4">Binds 2 Zn(2+) ions per subunit.</text>
</comment>
<dbReference type="InterPro" id="IPR018033">
    <property type="entry name" value="Deacylase_DtdA_archaea"/>
</dbReference>
<dbReference type="GO" id="GO:0008270">
    <property type="term" value="F:zinc ion binding"/>
    <property type="evidence" value="ECO:0007669"/>
    <property type="project" value="UniProtKB-UniRule"/>
</dbReference>
<comment type="similarity">
    <text evidence="4">Belongs to the DtdA deacylase family.</text>
</comment>
<evidence type="ECO:0000256" key="1">
    <source>
        <dbReference type="ARBA" id="ARBA00022723"/>
    </source>
</evidence>
<evidence type="ECO:0000256" key="3">
    <source>
        <dbReference type="ARBA" id="ARBA00022833"/>
    </source>
</evidence>
<sequence length="427" mass="46037">MIGVVVSRADEASVAIGEQLRALADWTDDGDALRRDGFELREFEDWHVELDGVAEAFSDPDLVVFASRHSGDTGPLLTAHHTGNFGPGEFGGEDYALAETAPEAHRRLLDGFREHAPDGYEVGMECTHHGPTEVGAPSLFAELGSGEDEWRDDAAARAVAKAILGLEGVAPRGGRSLVGFGGGHYVPRPTRIVADTEWGFGHVAAEWCLDDMGAPADHTETIDRAFAATDTAYAVVDGEKPDLEAVIDDLGYRVVSETWVRETDGVPLDIVQSLEDELASVDNGLRFGENASREYVVVELPDDLWADAHSVSAERARRIARETTVGYETTENGNRVEGRGAFPDRDAYDEYVRRLAGLLREKYDAVEVEEGAVVVTDTAFDPDLAQAAGVPEGPKFGRLAGGQSVEVDGETVTPAEVAREQTVRYGV</sequence>
<gene>
    <name evidence="4" type="primary">dtdA</name>
    <name evidence="5" type="ORF">GCM10009019_16480</name>
</gene>
<keyword evidence="6" id="KW-1185">Reference proteome</keyword>
<dbReference type="Pfam" id="PF04414">
    <property type="entry name" value="tRNA_deacylase"/>
    <property type="match status" value="1"/>
</dbReference>
<comment type="catalytic activity">
    <reaction evidence="4">
        <text>a D-aminoacyl-tRNA + H2O = a tRNA + a D-alpha-amino acid + H(+)</text>
        <dbReference type="Rhea" id="RHEA:13953"/>
        <dbReference type="Rhea" id="RHEA-COMP:10123"/>
        <dbReference type="Rhea" id="RHEA-COMP:10124"/>
        <dbReference type="ChEBI" id="CHEBI:15377"/>
        <dbReference type="ChEBI" id="CHEBI:15378"/>
        <dbReference type="ChEBI" id="CHEBI:59871"/>
        <dbReference type="ChEBI" id="CHEBI:78442"/>
        <dbReference type="ChEBI" id="CHEBI:79333"/>
        <dbReference type="EC" id="3.1.1.96"/>
    </reaction>
</comment>
<dbReference type="Gene3D" id="3.40.50.10700">
    <property type="entry name" value="AF0625-like"/>
    <property type="match status" value="1"/>
</dbReference>
<keyword evidence="3 4" id="KW-0862">Zinc</keyword>
<dbReference type="GO" id="GO:0051499">
    <property type="term" value="F:D-aminoacyl-tRNA deacylase activity"/>
    <property type="evidence" value="ECO:0007669"/>
    <property type="project" value="UniProtKB-UniRule"/>
</dbReference>
<dbReference type="Gene3D" id="3.40.630.50">
    <property type="entry name" value="AF0625-like"/>
    <property type="match status" value="1"/>
</dbReference>
<comment type="catalytic activity">
    <reaction evidence="4">
        <text>glycyl-tRNA(Ala) + H2O = tRNA(Ala) + glycine + H(+)</text>
        <dbReference type="Rhea" id="RHEA:53744"/>
        <dbReference type="Rhea" id="RHEA-COMP:9657"/>
        <dbReference type="Rhea" id="RHEA-COMP:13640"/>
        <dbReference type="ChEBI" id="CHEBI:15377"/>
        <dbReference type="ChEBI" id="CHEBI:15378"/>
        <dbReference type="ChEBI" id="CHEBI:57305"/>
        <dbReference type="ChEBI" id="CHEBI:78442"/>
        <dbReference type="ChEBI" id="CHEBI:78522"/>
        <dbReference type="EC" id="3.1.1.96"/>
    </reaction>
</comment>
<dbReference type="EMBL" id="BAAADU010000002">
    <property type="protein sequence ID" value="GAA0653742.1"/>
    <property type="molecule type" value="Genomic_DNA"/>
</dbReference>
<dbReference type="Proteomes" id="UP001500194">
    <property type="component" value="Unassembled WGS sequence"/>
</dbReference>
<evidence type="ECO:0000313" key="6">
    <source>
        <dbReference type="Proteomes" id="UP001500194"/>
    </source>
</evidence>
<comment type="function">
    <text evidence="4">D-aminoacyl-tRNA deacylase with broad substrate specificity. By recycling D-aminoacyl-tRNA to D-amino acids and free tRNA molecules, this enzyme counteracts the toxicity associated with the formation of D-aminoacyl-tRNA entities in vivo.</text>
</comment>
<keyword evidence="2 4" id="KW-0378">Hydrolase</keyword>
<dbReference type="SUPFAM" id="SSF142535">
    <property type="entry name" value="AF0625-like"/>
    <property type="match status" value="1"/>
</dbReference>
<evidence type="ECO:0000256" key="2">
    <source>
        <dbReference type="ARBA" id="ARBA00022801"/>
    </source>
</evidence>
<comment type="subunit">
    <text evidence="4">Monomer.</text>
</comment>
<dbReference type="EC" id="3.1.1.96" evidence="4"/>
<dbReference type="GeneID" id="68573675"/>
<dbReference type="PANTHER" id="PTHR34667">
    <property type="entry name" value="D-AMINOACYL-TRNA DEACYLASE"/>
    <property type="match status" value="1"/>
</dbReference>
<protein>
    <recommendedName>
        <fullName evidence="4">D-aminoacyl-tRNA deacylase</fullName>
        <ecNumber evidence="4">3.1.1.96</ecNumber>
    </recommendedName>
</protein>
<dbReference type="HAMAP" id="MF_00562">
    <property type="entry name" value="Deacylase_DtdA"/>
    <property type="match status" value="1"/>
</dbReference>
<dbReference type="AlphaFoldDB" id="A0AAV3T197"/>
<accession>A0AAV3T197</accession>
<dbReference type="GO" id="GO:0019478">
    <property type="term" value="P:D-amino acid catabolic process"/>
    <property type="evidence" value="ECO:0007669"/>
    <property type="project" value="UniProtKB-UniRule"/>
</dbReference>
<proteinExistence type="inferred from homology"/>
<dbReference type="PANTHER" id="PTHR34667:SF1">
    <property type="entry name" value="D-AMINOACYL-TRNA DEACYLASE"/>
    <property type="match status" value="1"/>
</dbReference>
<reference evidence="5 6" key="1">
    <citation type="journal article" date="2019" name="Int. J. Syst. Evol. Microbiol.">
        <title>The Global Catalogue of Microorganisms (GCM) 10K type strain sequencing project: providing services to taxonomists for standard genome sequencing and annotation.</title>
        <authorList>
            <consortium name="The Broad Institute Genomics Platform"/>
            <consortium name="The Broad Institute Genome Sequencing Center for Infectious Disease"/>
            <person name="Wu L."/>
            <person name="Ma J."/>
        </authorList>
    </citation>
    <scope>NUCLEOTIDE SEQUENCE [LARGE SCALE GENOMIC DNA]</scope>
    <source>
        <strain evidence="5 6">JCM 16327</strain>
    </source>
</reference>
<name>A0AAV3T197_9EURY</name>
<organism evidence="5 6">
    <name type="scientific">Salarchaeum japonicum</name>
    <dbReference type="NCBI Taxonomy" id="555573"/>
    <lineage>
        <taxon>Archaea</taxon>
        <taxon>Methanobacteriati</taxon>
        <taxon>Methanobacteriota</taxon>
        <taxon>Stenosarchaea group</taxon>
        <taxon>Halobacteria</taxon>
        <taxon>Halobacteriales</taxon>
        <taxon>Halobacteriaceae</taxon>
    </lineage>
</organism>
<keyword evidence="1 4" id="KW-0479">Metal-binding</keyword>
<dbReference type="RefSeq" id="WP_227260649.1">
    <property type="nucleotide sequence ID" value="NZ_BAAADU010000002.1"/>
</dbReference>
<evidence type="ECO:0000256" key="4">
    <source>
        <dbReference type="HAMAP-Rule" id="MF_00562"/>
    </source>
</evidence>
<comment type="caution">
    <text evidence="5">The sequence shown here is derived from an EMBL/GenBank/DDBJ whole genome shotgun (WGS) entry which is preliminary data.</text>
</comment>
<evidence type="ECO:0000313" key="5">
    <source>
        <dbReference type="EMBL" id="GAA0653742.1"/>
    </source>
</evidence>
<dbReference type="InterPro" id="IPR007508">
    <property type="entry name" value="DtdA"/>
</dbReference>